<dbReference type="Proteomes" id="UP000003009">
    <property type="component" value="Unassembled WGS sequence"/>
</dbReference>
<keyword evidence="2" id="KW-1185">Reference proteome</keyword>
<gene>
    <name evidence="1" type="ORF">GCWU000324_02020</name>
</gene>
<dbReference type="AlphaFoldDB" id="C4GIZ8"/>
<protein>
    <submittedName>
        <fullName evidence="1">Uncharacterized protein</fullName>
    </submittedName>
</protein>
<reference evidence="1" key="1">
    <citation type="submission" date="2009-04" db="EMBL/GenBank/DDBJ databases">
        <authorList>
            <person name="Weinstock G."/>
            <person name="Sodergren E."/>
            <person name="Clifton S."/>
            <person name="Fulton L."/>
            <person name="Fulton B."/>
            <person name="Courtney L."/>
            <person name="Fronick C."/>
            <person name="Harrison M."/>
            <person name="Strong C."/>
            <person name="Farmer C."/>
            <person name="Delahaunty K."/>
            <person name="Markovic C."/>
            <person name="Hall O."/>
            <person name="Minx P."/>
            <person name="Tomlinson C."/>
            <person name="Mitreva M."/>
            <person name="Nelson J."/>
            <person name="Hou S."/>
            <person name="Wollam A."/>
            <person name="Pepin K.H."/>
            <person name="Johnson M."/>
            <person name="Bhonagiri V."/>
            <person name="Nash W.E."/>
            <person name="Warren W."/>
            <person name="Chinwalla A."/>
            <person name="Mardis E.R."/>
            <person name="Wilson R.K."/>
        </authorList>
    </citation>
    <scope>NUCLEOTIDE SEQUENCE [LARGE SCALE GENOMIC DNA]</scope>
    <source>
        <strain evidence="1">ATCC 51147</strain>
    </source>
</reference>
<evidence type="ECO:0000313" key="2">
    <source>
        <dbReference type="Proteomes" id="UP000003009"/>
    </source>
</evidence>
<organism evidence="1 2">
    <name type="scientific">Kingella oralis ATCC 51147</name>
    <dbReference type="NCBI Taxonomy" id="629741"/>
    <lineage>
        <taxon>Bacteria</taxon>
        <taxon>Pseudomonadati</taxon>
        <taxon>Pseudomonadota</taxon>
        <taxon>Betaproteobacteria</taxon>
        <taxon>Neisseriales</taxon>
        <taxon>Neisseriaceae</taxon>
        <taxon>Kingella</taxon>
    </lineage>
</organism>
<evidence type="ECO:0000313" key="1">
    <source>
        <dbReference type="EMBL" id="EEP67770.1"/>
    </source>
</evidence>
<dbReference type="STRING" id="629741.GCWU000324_02020"/>
<name>C4GIZ8_9NEIS</name>
<accession>C4GIZ8</accession>
<sequence>MGDCGVSTKPSCPSLGSLKMERRRLADILPIHKAPLNTPFGNEPSPLHLVFRLPHPNKIPSP</sequence>
<dbReference type="HOGENOM" id="CLU_2898229_0_0_4"/>
<dbReference type="EMBL" id="ACJW02000003">
    <property type="protein sequence ID" value="EEP67770.1"/>
    <property type="molecule type" value="Genomic_DNA"/>
</dbReference>
<proteinExistence type="predicted"/>
<comment type="caution">
    <text evidence="1">The sequence shown here is derived from an EMBL/GenBank/DDBJ whole genome shotgun (WGS) entry which is preliminary data.</text>
</comment>